<proteinExistence type="predicted"/>
<dbReference type="AlphaFoldDB" id="A0A4U1CAG6"/>
<feature type="signal peptide" evidence="2">
    <location>
        <begin position="1"/>
        <end position="19"/>
    </location>
</feature>
<gene>
    <name evidence="3" type="ORF">FA047_20115</name>
</gene>
<organism evidence="3 4">
    <name type="scientific">Pedobacter frigoris</name>
    <dbReference type="NCBI Taxonomy" id="2571272"/>
    <lineage>
        <taxon>Bacteria</taxon>
        <taxon>Pseudomonadati</taxon>
        <taxon>Bacteroidota</taxon>
        <taxon>Sphingobacteriia</taxon>
        <taxon>Sphingobacteriales</taxon>
        <taxon>Sphingobacteriaceae</taxon>
        <taxon>Pedobacter</taxon>
    </lineage>
</organism>
<comment type="caution">
    <text evidence="3">The sequence shown here is derived from an EMBL/GenBank/DDBJ whole genome shotgun (WGS) entry which is preliminary data.</text>
</comment>
<keyword evidence="1" id="KW-0175">Coiled coil</keyword>
<feature type="chain" id="PRO_5020520460" evidence="2">
    <location>
        <begin position="20"/>
        <end position="335"/>
    </location>
</feature>
<name>A0A4U1CAG6_9SPHI</name>
<evidence type="ECO:0000256" key="1">
    <source>
        <dbReference type="SAM" id="Coils"/>
    </source>
</evidence>
<evidence type="ECO:0000256" key="2">
    <source>
        <dbReference type="SAM" id="SignalP"/>
    </source>
</evidence>
<evidence type="ECO:0000313" key="4">
    <source>
        <dbReference type="Proteomes" id="UP000307244"/>
    </source>
</evidence>
<dbReference type="OrthoDB" id="680331at2"/>
<dbReference type="EMBL" id="SWBQ01000010">
    <property type="protein sequence ID" value="TKC02813.1"/>
    <property type="molecule type" value="Genomic_DNA"/>
</dbReference>
<dbReference type="RefSeq" id="WP_136837895.1">
    <property type="nucleotide sequence ID" value="NZ_SWBQ01000010.1"/>
</dbReference>
<feature type="coiled-coil region" evidence="1">
    <location>
        <begin position="295"/>
        <end position="329"/>
    </location>
</feature>
<evidence type="ECO:0000313" key="3">
    <source>
        <dbReference type="EMBL" id="TKC02813.1"/>
    </source>
</evidence>
<keyword evidence="2" id="KW-0732">Signal</keyword>
<dbReference type="Proteomes" id="UP000307244">
    <property type="component" value="Unassembled WGS sequence"/>
</dbReference>
<keyword evidence="4" id="KW-1185">Reference proteome</keyword>
<accession>A0A4U1CAG6</accession>
<reference evidence="3 4" key="1">
    <citation type="submission" date="2019-04" db="EMBL/GenBank/DDBJ databases">
        <title>Pedobacter sp. RP-3-15 sp. nov., isolated from Arctic soil.</title>
        <authorList>
            <person name="Dahal R.H."/>
            <person name="Kim D.-U."/>
        </authorList>
    </citation>
    <scope>NUCLEOTIDE SEQUENCE [LARGE SCALE GENOMIC DNA]</scope>
    <source>
        <strain evidence="3 4">RP-3-15</strain>
    </source>
</reference>
<sequence length="335" mass="36611">MRRIYVLIHLVLCGIFANAQTNTLPTTGNVGVGTLSPGSPLTVIGDAHATGSVGGNGMYNNVLKIPPLGDSPGYFYMNTSIPANDSASPQIHITGYMYGNAGNTGNVINRAMRITLGWYYYQGGFYWSQWQSDLGYRKPSRVRLGTYVKNGASYIRIEIANDGSYWSNYSVSGTDGTGAGHAQPNYSGWTFNEGEMPTGTTSMITTVSSHNDVLVDGKIGIGINTPTEKLEVNGKIRAREIKVENTNWPDYVFAPSYKLPTLQETEKHIKEKGHLPGIPSASEVKANGVELGSMNAKLLQKIEELTLHLIEMKKENQEVKDRLQKLEGSSARKIK</sequence>
<protein>
    <submittedName>
        <fullName evidence="3">Uncharacterized protein</fullName>
    </submittedName>
</protein>